<dbReference type="Proteomes" id="UP000662074">
    <property type="component" value="Unassembled WGS sequence"/>
</dbReference>
<proteinExistence type="predicted"/>
<reference evidence="2" key="1">
    <citation type="journal article" date="2014" name="Int. J. Syst. Evol. Microbiol.">
        <title>Complete genome sequence of Corynebacterium casei LMG S-19264T (=DSM 44701T), isolated from a smear-ripened cheese.</title>
        <authorList>
            <consortium name="US DOE Joint Genome Institute (JGI-PGF)"/>
            <person name="Walter F."/>
            <person name="Albersmeier A."/>
            <person name="Kalinowski J."/>
            <person name="Ruckert C."/>
        </authorList>
    </citation>
    <scope>NUCLEOTIDE SEQUENCE</scope>
    <source>
        <strain evidence="2">CCM 8711</strain>
    </source>
</reference>
<evidence type="ECO:0000313" key="3">
    <source>
        <dbReference type="Proteomes" id="UP000662074"/>
    </source>
</evidence>
<protein>
    <submittedName>
        <fullName evidence="2">Uncharacterized protein</fullName>
    </submittedName>
</protein>
<feature type="region of interest" description="Disordered" evidence="1">
    <location>
        <begin position="26"/>
        <end position="108"/>
    </location>
</feature>
<dbReference type="EMBL" id="BMDO01000001">
    <property type="protein sequence ID" value="GGI48919.1"/>
    <property type="molecule type" value="Genomic_DNA"/>
</dbReference>
<reference evidence="2" key="2">
    <citation type="submission" date="2020-09" db="EMBL/GenBank/DDBJ databases">
        <authorList>
            <person name="Sun Q."/>
            <person name="Sedlacek I."/>
        </authorList>
    </citation>
    <scope>NUCLEOTIDE SEQUENCE</scope>
    <source>
        <strain evidence="2">CCM 8711</strain>
    </source>
</reference>
<sequence length="240" mass="23397">MLFAAALLSLTACEKKADPTVIKVSTTPITGTGTTTPGTGTTTPGTGTNPGTGTTTPGTGTTTPGTGTTTPGTGTTTPGTGTTTPGTGTTTPGTGTTTPGTVNSNGDGGVPIGAMGTIVFTLKGATYTLSNSSTYLTTAISASSLGFPLSSVTGSPITSDNGIIINLVAFSASAGVTDITTAQLSLADGTSYTGTVSGYINFNTFSVASTKATTKGTFDVILTNDKNSTDKVRLSGSFNL</sequence>
<accession>A0A917N024</accession>
<feature type="compositionally biased region" description="Low complexity" evidence="1">
    <location>
        <begin position="26"/>
        <end position="101"/>
    </location>
</feature>
<comment type="caution">
    <text evidence="2">The sequence shown here is derived from an EMBL/GenBank/DDBJ whole genome shotgun (WGS) entry which is preliminary data.</text>
</comment>
<name>A0A917N024_9SPHI</name>
<evidence type="ECO:0000256" key="1">
    <source>
        <dbReference type="SAM" id="MobiDB-lite"/>
    </source>
</evidence>
<gene>
    <name evidence="2" type="ORF">GCM10011425_01310</name>
</gene>
<dbReference type="AlphaFoldDB" id="A0A917N024"/>
<keyword evidence="3" id="KW-1185">Reference proteome</keyword>
<evidence type="ECO:0000313" key="2">
    <source>
        <dbReference type="EMBL" id="GGI48919.1"/>
    </source>
</evidence>
<organism evidence="2 3">
    <name type="scientific">Mucilaginibacter galii</name>
    <dbReference type="NCBI Taxonomy" id="2005073"/>
    <lineage>
        <taxon>Bacteria</taxon>
        <taxon>Pseudomonadati</taxon>
        <taxon>Bacteroidota</taxon>
        <taxon>Sphingobacteriia</taxon>
        <taxon>Sphingobacteriales</taxon>
        <taxon>Sphingobacteriaceae</taxon>
        <taxon>Mucilaginibacter</taxon>
    </lineage>
</organism>